<name>A0A916JHT9_9BACT</name>
<dbReference type="EMBL" id="CAJRAF010000004">
    <property type="protein sequence ID" value="CAG5018422.1"/>
    <property type="molecule type" value="Genomic_DNA"/>
</dbReference>
<keyword evidence="3" id="KW-1185">Reference proteome</keyword>
<organism evidence="2 3">
    <name type="scientific">Dyadobacter helix</name>
    <dbReference type="NCBI Taxonomy" id="2822344"/>
    <lineage>
        <taxon>Bacteria</taxon>
        <taxon>Pseudomonadati</taxon>
        <taxon>Bacteroidota</taxon>
        <taxon>Cytophagia</taxon>
        <taxon>Cytophagales</taxon>
        <taxon>Spirosomataceae</taxon>
        <taxon>Dyadobacter</taxon>
    </lineage>
</organism>
<sequence length="66" mass="7621">MPSSVIESMSYDTDTTLRIVFLSGTIYDYHLVPEQVFARMKGARSKGNFLNRYIKGKYSYSKVETE</sequence>
<evidence type="ECO:0000313" key="3">
    <source>
        <dbReference type="Proteomes" id="UP000680038"/>
    </source>
</evidence>
<comment type="caution">
    <text evidence="2">The sequence shown here is derived from an EMBL/GenBank/DDBJ whole genome shotgun (WGS) entry which is preliminary data.</text>
</comment>
<dbReference type="Proteomes" id="UP000680038">
    <property type="component" value="Unassembled WGS sequence"/>
</dbReference>
<evidence type="ECO:0000313" key="2">
    <source>
        <dbReference type="EMBL" id="CAG5018422.1"/>
    </source>
</evidence>
<protein>
    <recommendedName>
        <fullName evidence="1">KTSC domain-containing protein</fullName>
    </recommendedName>
</protein>
<reference evidence="2" key="1">
    <citation type="submission" date="2021-04" db="EMBL/GenBank/DDBJ databases">
        <authorList>
            <person name="Rodrigo-Torres L."/>
            <person name="Arahal R. D."/>
            <person name="Lucena T."/>
        </authorList>
    </citation>
    <scope>NUCLEOTIDE SEQUENCE</scope>
    <source>
        <strain evidence="2">CECT 9275</strain>
    </source>
</reference>
<gene>
    <name evidence="2" type="ORF">DYBT9275_05998</name>
</gene>
<dbReference type="AlphaFoldDB" id="A0A916JHT9"/>
<evidence type="ECO:0000259" key="1">
    <source>
        <dbReference type="Pfam" id="PF13619"/>
    </source>
</evidence>
<accession>A0A916JHT9</accession>
<dbReference type="RefSeq" id="WP_215242304.1">
    <property type="nucleotide sequence ID" value="NZ_CAJRAF010000004.1"/>
</dbReference>
<feature type="domain" description="KTSC" evidence="1">
    <location>
        <begin position="3"/>
        <end position="58"/>
    </location>
</feature>
<proteinExistence type="predicted"/>
<dbReference type="InterPro" id="IPR025309">
    <property type="entry name" value="KTSC_dom"/>
</dbReference>
<dbReference type="Pfam" id="PF13619">
    <property type="entry name" value="KTSC"/>
    <property type="match status" value="1"/>
</dbReference>